<dbReference type="GO" id="GO:0005524">
    <property type="term" value="F:ATP binding"/>
    <property type="evidence" value="ECO:0007669"/>
    <property type="project" value="UniProtKB-KW"/>
</dbReference>
<dbReference type="GO" id="GO:0003677">
    <property type="term" value="F:DNA binding"/>
    <property type="evidence" value="ECO:0007669"/>
    <property type="project" value="InterPro"/>
</dbReference>
<feature type="chain" id="PRO_5037838580" evidence="7">
    <location>
        <begin position="20"/>
        <end position="690"/>
    </location>
</feature>
<dbReference type="InterPro" id="IPR041679">
    <property type="entry name" value="DNA2/NAM7-like_C"/>
</dbReference>
<dbReference type="PANTHER" id="PTHR43788">
    <property type="entry name" value="DNA2/NAM7 HELICASE FAMILY MEMBER"/>
    <property type="match status" value="1"/>
</dbReference>
<dbReference type="CDD" id="cd18808">
    <property type="entry name" value="SF1_C_Upf1"/>
    <property type="match status" value="1"/>
</dbReference>
<dbReference type="WBParaSite" id="nRc.2.0.1.t14430-RA">
    <property type="protein sequence ID" value="nRc.2.0.1.t14430-RA"/>
    <property type="gene ID" value="nRc.2.0.1.g14430"/>
</dbReference>
<dbReference type="Gene3D" id="3.40.50.300">
    <property type="entry name" value="P-loop containing nucleotide triphosphate hydrolases"/>
    <property type="match status" value="2"/>
</dbReference>
<evidence type="ECO:0000313" key="9">
    <source>
        <dbReference type="Proteomes" id="UP000887565"/>
    </source>
</evidence>
<dbReference type="InterPro" id="IPR014001">
    <property type="entry name" value="Helicase_ATP-bd"/>
</dbReference>
<keyword evidence="9" id="KW-1185">Reference proteome</keyword>
<dbReference type="Proteomes" id="UP000887565">
    <property type="component" value="Unplaced"/>
</dbReference>
<dbReference type="SUPFAM" id="SSF52540">
    <property type="entry name" value="P-loop containing nucleoside triphosphate hydrolases"/>
    <property type="match status" value="1"/>
</dbReference>
<comment type="catalytic activity">
    <reaction evidence="6">
        <text>ATP + H2O = ADP + phosphate + H(+)</text>
        <dbReference type="Rhea" id="RHEA:13065"/>
        <dbReference type="ChEBI" id="CHEBI:15377"/>
        <dbReference type="ChEBI" id="CHEBI:15378"/>
        <dbReference type="ChEBI" id="CHEBI:30616"/>
        <dbReference type="ChEBI" id="CHEBI:43474"/>
        <dbReference type="ChEBI" id="CHEBI:456216"/>
        <dbReference type="EC" id="3.6.4.12"/>
    </reaction>
    <physiologicalReaction direction="left-to-right" evidence="6">
        <dbReference type="Rhea" id="RHEA:13066"/>
    </physiologicalReaction>
</comment>
<comment type="similarity">
    <text evidence="1">Belongs to the DNA2/NAM7 helicase family.</text>
</comment>
<protein>
    <submittedName>
        <fullName evidence="10">Helicase ATP-binding domain-containing protein</fullName>
    </submittedName>
</protein>
<dbReference type="InterPro" id="IPR027417">
    <property type="entry name" value="P-loop_NTPase"/>
</dbReference>
<evidence type="ECO:0000313" key="10">
    <source>
        <dbReference type="WBParaSite" id="nRc.2.0.1.t14430-RA"/>
    </source>
</evidence>
<dbReference type="InterPro" id="IPR004483">
    <property type="entry name" value="SMUBP-2/Hcs1-like"/>
</dbReference>
<evidence type="ECO:0000259" key="8">
    <source>
        <dbReference type="SMART" id="SM00487"/>
    </source>
</evidence>
<name>A0A915IKT6_ROMCU</name>
<dbReference type="GO" id="GO:0016787">
    <property type="term" value="F:hydrolase activity"/>
    <property type="evidence" value="ECO:0007669"/>
    <property type="project" value="UniProtKB-KW"/>
</dbReference>
<accession>A0A915IKT6</accession>
<dbReference type="GO" id="GO:0005694">
    <property type="term" value="C:chromosome"/>
    <property type="evidence" value="ECO:0007669"/>
    <property type="project" value="UniProtKB-ARBA"/>
</dbReference>
<dbReference type="GO" id="GO:0043139">
    <property type="term" value="F:5'-3' DNA helicase activity"/>
    <property type="evidence" value="ECO:0007669"/>
    <property type="project" value="TreeGrafter"/>
</dbReference>
<dbReference type="SMART" id="SM00487">
    <property type="entry name" value="DEXDc"/>
    <property type="match status" value="1"/>
</dbReference>
<evidence type="ECO:0000256" key="1">
    <source>
        <dbReference type="ARBA" id="ARBA00007913"/>
    </source>
</evidence>
<keyword evidence="3" id="KW-0378">Hydrolase</keyword>
<organism evidence="9 10">
    <name type="scientific">Romanomermis culicivorax</name>
    <name type="common">Nematode worm</name>
    <dbReference type="NCBI Taxonomy" id="13658"/>
    <lineage>
        <taxon>Eukaryota</taxon>
        <taxon>Metazoa</taxon>
        <taxon>Ecdysozoa</taxon>
        <taxon>Nematoda</taxon>
        <taxon>Enoplea</taxon>
        <taxon>Dorylaimia</taxon>
        <taxon>Mermithida</taxon>
        <taxon>Mermithoidea</taxon>
        <taxon>Mermithidae</taxon>
        <taxon>Romanomermis</taxon>
    </lineage>
</organism>
<dbReference type="InterPro" id="IPR041677">
    <property type="entry name" value="DNA2/NAM7_AAA_11"/>
</dbReference>
<sequence>MKLVKRLVLLALNHRFVISRSCSTKRVTCLKKFIESSKQCVTFEKLAEEERTKILIETKSVEDLTTAGFAVGRLKFVDYHTSPDGRFIVRFRQFSDEKQAAILSSKNIRFSPGDPIALCPEDDLKNPISRGVVYKLNDKNDPHISLCFNEWREEQTTKIKNKIVCFTQSSDNFTYEKLLHRIAHFTNDESKNRVVDFCINDQRPICFIHGPPGTGKTTCLAKIVEILIQNGKKVLACAPSNAAVDNMIEKFAALGLDSIRLGHPIRTFANLRDNCLDYRLQSSDRQNEIEDVRNALDKLVRQRPNKGAKKEKLNKFYNKMKFLKTKLWFESDMALREMSSSTNLVCCTLTSAIQNTTPSEKDSFSTNAGFLSKFTHFDCVVIDECTQATELTCWGALLRGKRCILAGDPNQLSATVLSEKAKEQGYDKSIMQRMVDEFPKKFVNDQMLKILTTQFRMHEFIMRWSSENMYGNILKAADCVSGHLLCDLDDVRKAPETSSPLVFLDTSDAAMYEISSSDDQSKANLGEVALVRAYVKTLINLGVKQEDIAVIAPYNLQVHHLRQRILVEFPDISINSIDAFQGQEKEAVILSLVRSNKHGSLGFLTDYRRINVAVTRARRQLIIVGNADCIARNDQTMKSLVDHCRKFGVFKSMGLLMSGKNNDESELINNISVDSVQPRLDLKSILGAGA</sequence>
<dbReference type="Pfam" id="PF13087">
    <property type="entry name" value="AAA_12"/>
    <property type="match status" value="1"/>
</dbReference>
<dbReference type="InterPro" id="IPR047187">
    <property type="entry name" value="SF1_C_Upf1"/>
</dbReference>
<keyword evidence="7" id="KW-0732">Signal</keyword>
<evidence type="ECO:0000256" key="2">
    <source>
        <dbReference type="ARBA" id="ARBA00022741"/>
    </source>
</evidence>
<evidence type="ECO:0000256" key="7">
    <source>
        <dbReference type="SAM" id="SignalP"/>
    </source>
</evidence>
<evidence type="ECO:0000256" key="4">
    <source>
        <dbReference type="ARBA" id="ARBA00022806"/>
    </source>
</evidence>
<proteinExistence type="inferred from homology"/>
<dbReference type="OMA" id="SGCEFYE"/>
<reference evidence="10" key="1">
    <citation type="submission" date="2022-11" db="UniProtKB">
        <authorList>
            <consortium name="WormBaseParasite"/>
        </authorList>
    </citation>
    <scope>IDENTIFICATION</scope>
</reference>
<dbReference type="FunFam" id="3.40.50.300:FF:000326">
    <property type="entry name" value="P-loop containing nucleoside triphosphate hydrolase"/>
    <property type="match status" value="1"/>
</dbReference>
<dbReference type="NCBIfam" id="TIGR00376">
    <property type="entry name" value="IGHMBP2 family helicase"/>
    <property type="match status" value="1"/>
</dbReference>
<dbReference type="AlphaFoldDB" id="A0A915IKT6"/>
<feature type="signal peptide" evidence="7">
    <location>
        <begin position="1"/>
        <end position="19"/>
    </location>
</feature>
<dbReference type="PANTHER" id="PTHR43788:SF8">
    <property type="entry name" value="DNA-BINDING PROTEIN SMUBP-2"/>
    <property type="match status" value="1"/>
</dbReference>
<keyword evidence="5" id="KW-0067">ATP-binding</keyword>
<feature type="domain" description="Helicase ATP-binding" evidence="8">
    <location>
        <begin position="181"/>
        <end position="446"/>
    </location>
</feature>
<keyword evidence="2" id="KW-0547">Nucleotide-binding</keyword>
<evidence type="ECO:0000256" key="5">
    <source>
        <dbReference type="ARBA" id="ARBA00022840"/>
    </source>
</evidence>
<keyword evidence="4" id="KW-0347">Helicase</keyword>
<evidence type="ECO:0000256" key="3">
    <source>
        <dbReference type="ARBA" id="ARBA00022801"/>
    </source>
</evidence>
<dbReference type="Pfam" id="PF13086">
    <property type="entry name" value="AAA_11"/>
    <property type="match status" value="1"/>
</dbReference>
<evidence type="ECO:0000256" key="6">
    <source>
        <dbReference type="ARBA" id="ARBA00048432"/>
    </source>
</evidence>
<dbReference type="InterPro" id="IPR050534">
    <property type="entry name" value="Coronavir_polyprotein_1ab"/>
</dbReference>